<protein>
    <submittedName>
        <fullName evidence="1">Uncharacterized protein</fullName>
    </submittedName>
</protein>
<organism evidence="1 2">
    <name type="scientific">Hydnum rufescens UP504</name>
    <dbReference type="NCBI Taxonomy" id="1448309"/>
    <lineage>
        <taxon>Eukaryota</taxon>
        <taxon>Fungi</taxon>
        <taxon>Dikarya</taxon>
        <taxon>Basidiomycota</taxon>
        <taxon>Agaricomycotina</taxon>
        <taxon>Agaricomycetes</taxon>
        <taxon>Cantharellales</taxon>
        <taxon>Hydnaceae</taxon>
        <taxon>Hydnum</taxon>
    </lineage>
</organism>
<dbReference type="Proteomes" id="UP000886523">
    <property type="component" value="Unassembled WGS sequence"/>
</dbReference>
<reference evidence="1" key="1">
    <citation type="journal article" date="2020" name="Nat. Commun.">
        <title>Large-scale genome sequencing of mycorrhizal fungi provides insights into the early evolution of symbiotic traits.</title>
        <authorList>
            <person name="Miyauchi S."/>
            <person name="Kiss E."/>
            <person name="Kuo A."/>
            <person name="Drula E."/>
            <person name="Kohler A."/>
            <person name="Sanchez-Garcia M."/>
            <person name="Morin E."/>
            <person name="Andreopoulos B."/>
            <person name="Barry K.W."/>
            <person name="Bonito G."/>
            <person name="Buee M."/>
            <person name="Carver A."/>
            <person name="Chen C."/>
            <person name="Cichocki N."/>
            <person name="Clum A."/>
            <person name="Culley D."/>
            <person name="Crous P.W."/>
            <person name="Fauchery L."/>
            <person name="Girlanda M."/>
            <person name="Hayes R.D."/>
            <person name="Keri Z."/>
            <person name="LaButti K."/>
            <person name="Lipzen A."/>
            <person name="Lombard V."/>
            <person name="Magnuson J."/>
            <person name="Maillard F."/>
            <person name="Murat C."/>
            <person name="Nolan M."/>
            <person name="Ohm R.A."/>
            <person name="Pangilinan J."/>
            <person name="Pereira M.F."/>
            <person name="Perotto S."/>
            <person name="Peter M."/>
            <person name="Pfister S."/>
            <person name="Riley R."/>
            <person name="Sitrit Y."/>
            <person name="Stielow J.B."/>
            <person name="Szollosi G."/>
            <person name="Zifcakova L."/>
            <person name="Stursova M."/>
            <person name="Spatafora J.W."/>
            <person name="Tedersoo L."/>
            <person name="Vaario L.M."/>
            <person name="Yamada A."/>
            <person name="Yan M."/>
            <person name="Wang P."/>
            <person name="Xu J."/>
            <person name="Bruns T."/>
            <person name="Baldrian P."/>
            <person name="Vilgalys R."/>
            <person name="Dunand C."/>
            <person name="Henrissat B."/>
            <person name="Grigoriev I.V."/>
            <person name="Hibbett D."/>
            <person name="Nagy L.G."/>
            <person name="Martin F.M."/>
        </authorList>
    </citation>
    <scope>NUCLEOTIDE SEQUENCE</scope>
    <source>
        <strain evidence="1">UP504</strain>
    </source>
</reference>
<comment type="caution">
    <text evidence="1">The sequence shown here is derived from an EMBL/GenBank/DDBJ whole genome shotgun (WGS) entry which is preliminary data.</text>
</comment>
<name>A0A9P6E293_9AGAM</name>
<dbReference type="AlphaFoldDB" id="A0A9P6E293"/>
<gene>
    <name evidence="1" type="ORF">BS47DRAFT_648121</name>
</gene>
<keyword evidence="2" id="KW-1185">Reference proteome</keyword>
<evidence type="ECO:0000313" key="1">
    <source>
        <dbReference type="EMBL" id="KAF9520628.1"/>
    </source>
</evidence>
<dbReference type="EMBL" id="MU128911">
    <property type="protein sequence ID" value="KAF9520628.1"/>
    <property type="molecule type" value="Genomic_DNA"/>
</dbReference>
<accession>A0A9P6E293</accession>
<sequence length="137" mass="15090">MAEDPDGILDIIDKVGSHPLWQVYLLPETLGLLFHALSDPGISSGAVVAIGGLMARLQIPESILAIASCPPQLSSELDVDGILSWREMQSSIADLYNNPQPSLTIVRVACEPRMWTLSTARSHNWNPQWRMTASKIW</sequence>
<evidence type="ECO:0000313" key="2">
    <source>
        <dbReference type="Proteomes" id="UP000886523"/>
    </source>
</evidence>
<proteinExistence type="predicted"/>
<dbReference type="OrthoDB" id="433924at2759"/>